<dbReference type="HOGENOM" id="CLU_000135_0_0_1"/>
<evidence type="ECO:0000259" key="6">
    <source>
        <dbReference type="Pfam" id="PF25033"/>
    </source>
</evidence>
<evidence type="ECO:0000256" key="1">
    <source>
        <dbReference type="ARBA" id="ARBA00006545"/>
    </source>
</evidence>
<feature type="domain" description="Intermembrane lipid transfer protein VPS13-like C-terminal" evidence="8">
    <location>
        <begin position="3027"/>
        <end position="3131"/>
    </location>
</feature>
<evidence type="ECO:0000313" key="10">
    <source>
        <dbReference type="Proteomes" id="UP000007431"/>
    </source>
</evidence>
<feature type="region of interest" description="Disordered" evidence="4">
    <location>
        <begin position="1681"/>
        <end position="1718"/>
    </location>
</feature>
<dbReference type="Proteomes" id="UP000007431">
    <property type="component" value="Unassembled WGS sequence"/>
</dbReference>
<dbReference type="KEGG" id="scm:SCHCO_02721824"/>
<dbReference type="InterPro" id="IPR026847">
    <property type="entry name" value="VPS13"/>
</dbReference>
<evidence type="ECO:0000256" key="3">
    <source>
        <dbReference type="ARBA" id="ARBA00023055"/>
    </source>
</evidence>
<feature type="domain" description="VPS13-like middle region" evidence="6">
    <location>
        <begin position="1106"/>
        <end position="1821"/>
    </location>
</feature>
<gene>
    <name evidence="9" type="ORF">SCHCODRAFT_80799</name>
</gene>
<evidence type="ECO:0008006" key="11">
    <source>
        <dbReference type="Google" id="ProtNLM"/>
    </source>
</evidence>
<dbReference type="eggNOG" id="KOG1809">
    <property type="taxonomic scope" value="Eukaryota"/>
</dbReference>
<feature type="domain" description="Chorein N-terminal" evidence="5">
    <location>
        <begin position="21"/>
        <end position="840"/>
    </location>
</feature>
<dbReference type="Pfam" id="PF25033">
    <property type="entry name" value="VPS13_M"/>
    <property type="match status" value="1"/>
</dbReference>
<feature type="domain" description="Vacuolar protein sorting-associated protein 13 VPS13 adaptor binding" evidence="7">
    <location>
        <begin position="1893"/>
        <end position="2479"/>
    </location>
</feature>
<dbReference type="GO" id="GO:0006869">
    <property type="term" value="P:lipid transport"/>
    <property type="evidence" value="ECO:0007669"/>
    <property type="project" value="UniProtKB-KW"/>
</dbReference>
<feature type="region of interest" description="Disordered" evidence="4">
    <location>
        <begin position="849"/>
        <end position="868"/>
    </location>
</feature>
<evidence type="ECO:0000259" key="5">
    <source>
        <dbReference type="Pfam" id="PF12624"/>
    </source>
</evidence>
<dbReference type="STRING" id="578458.D8PQ68"/>
<dbReference type="EMBL" id="GL377302">
    <property type="protein sequence ID" value="EFJ02387.1"/>
    <property type="molecule type" value="Genomic_DNA"/>
</dbReference>
<evidence type="ECO:0000256" key="4">
    <source>
        <dbReference type="SAM" id="MobiDB-lite"/>
    </source>
</evidence>
<dbReference type="Pfam" id="PF25036">
    <property type="entry name" value="VPS13_VAB"/>
    <property type="match status" value="1"/>
</dbReference>
<comment type="similarity">
    <text evidence="1">Belongs to the VPS13 family.</text>
</comment>
<dbReference type="InterPro" id="IPR056748">
    <property type="entry name" value="VPS13-like_C"/>
</dbReference>
<proteinExistence type="inferred from homology"/>
<keyword evidence="3" id="KW-0445">Lipid transport</keyword>
<dbReference type="RefSeq" id="XP_003037289.1">
    <property type="nucleotide sequence ID" value="XM_003037243.1"/>
</dbReference>
<dbReference type="Pfam" id="PF25037">
    <property type="entry name" value="VPS13_C"/>
    <property type="match status" value="1"/>
</dbReference>
<organism evidence="10">
    <name type="scientific">Schizophyllum commune (strain H4-8 / FGSC 9210)</name>
    <name type="common">Split gill fungus</name>
    <dbReference type="NCBI Taxonomy" id="578458"/>
    <lineage>
        <taxon>Eukaryota</taxon>
        <taxon>Fungi</taxon>
        <taxon>Dikarya</taxon>
        <taxon>Basidiomycota</taxon>
        <taxon>Agaricomycotina</taxon>
        <taxon>Agaricomycetes</taxon>
        <taxon>Agaricomycetidae</taxon>
        <taxon>Agaricales</taxon>
        <taxon>Schizophyllaceae</taxon>
        <taxon>Schizophyllum</taxon>
    </lineage>
</organism>
<accession>D8PQ68</accession>
<dbReference type="InterPro" id="IPR009543">
    <property type="entry name" value="VPS13_VAB"/>
</dbReference>
<feature type="compositionally biased region" description="Polar residues" evidence="4">
    <location>
        <begin position="1699"/>
        <end position="1715"/>
    </location>
</feature>
<dbReference type="VEuPathDB" id="FungiDB:SCHCODRAFT_02721824"/>
<evidence type="ECO:0000259" key="8">
    <source>
        <dbReference type="Pfam" id="PF25037"/>
    </source>
</evidence>
<dbReference type="PANTHER" id="PTHR16166:SF93">
    <property type="entry name" value="INTERMEMBRANE LIPID TRANSFER PROTEIN VPS13"/>
    <property type="match status" value="1"/>
</dbReference>
<dbReference type="InterPro" id="IPR026854">
    <property type="entry name" value="VPS13_N"/>
</dbReference>
<dbReference type="InterPro" id="IPR056747">
    <property type="entry name" value="VPS13-like_M"/>
</dbReference>
<name>D8PQ68_SCHCM</name>
<dbReference type="GeneID" id="9590108"/>
<protein>
    <recommendedName>
        <fullName evidence="11">Vacuolar protein sorting-associated protein 13</fullName>
    </recommendedName>
</protein>
<evidence type="ECO:0000313" key="9">
    <source>
        <dbReference type="EMBL" id="EFJ02387.1"/>
    </source>
</evidence>
<sequence>MWWLDPGKEVLNVALANMTCAQLFNRILAPYVENLDMNQVGYGIGQADPGQLTLRNLHLRKGALDKFRLPVDVQEGHLGKFTLSLHWMNLGNQPVEILVEDVYLLVVPTNADIDPKEEEARAQAAKAERLENAELLHMRGQSDGSSADSPQQQGLIASLIAKIINNVQVTVKNIHIRYEDKISMPGRPFAAGLTLAGFTAVSVNGNWEPAFIESTAGAIHKLAQLQSLAVYFDTNSESIAGLPLEESTRTFSKMIATGTHIPEHQFVLKPVSGEGHITMNHQITKETPHFDVQLLFDELGIVLDDDQYRDAISLVDMYHVYLRQRQYRKFRPSAEDFARNPTRARLRFAAAAILEEVRERKRKWSWAYFAERRDDRNRYIELFQRKLLNALTADKGLEEFQALERKLSYEDLRFYRSVARSRMKKDENLRKRLEAEKAKEQPQKQSWSSWIWGSSEQSTSQSDEDAAFGGTMTEQQKKELYDVLDYDEKAALTESLQMPRDSLKLRVAAMLKKGSLGLRSDPHGKNKEIISVVFNVLQATVLQRPDNFEASIALGNMAVFDGTTEGTLYPQIVQVKHAALESSEMLSTQVEGKPLDNLFEQDPFFFVKFEASPLDERADSAVTMRMRHMEIIYHRGYVEAIYKFFKPPASQLESVEALLSVASQTLEGLRKDTRAGLEYALQNHKTVDIQMDMNAPIIIIPESVATHECTHLLIDAGHIAIHSELADKDAKREIHAKRKQQYTDEDYKRLESLMYDKIMLRLEAAQFIIGNDLESCKKALTAEHDTLHFLERINVNLQAQNSIAPTALNLARFKLGGTLPHLKLNFSDSKYKALMRLIDVCIPHLDDDNDNEGAPAPPTLPSMNRSASGGLALFGSHPEYDFDDNESEDEQNDDQDEFFEAHEPDIPQPELHQKVFQLEFSVDNLQAVVSKVSPDGSERRIGEVTFDRFALQFGMAKYDMKVHVRLRSVAMDVFQAGANPIRFMSSVDSKSIMADDLLTVDYTRAQKASPEFLTVYEGIDQNIDVKISTFVFKAAPEAVLMLYDFIMTTFVPDTGNNDEQQDSTVKIGQESEQPVQAPAEDQKIRVLVKLASIQVAFSNGGISLATLSLSTADVFVLVRPQTLHVGGRLGSLSLSNDSSFVVRPEYSQILSIEGEDFADFQYQTFDPTDASYQGIKSLVTLNTASVKFQFLEGPLHGIYMFFVKLAKLKGLYDAATQAAVQSAPDVERMQFKISIKSPIVVFPTDPEHSRDNLVMRLGEISASNKSEQAKTTVSASLRGLQLVSNMYRDDDTSTLKIIDDIAVTATVVQSEGIDRSRDSAHPDTQVAVDISDVRLHLTQTQYAVLLSLAQAIPKVFETSSDLVDVGSLPATPVRASPLSLPSPAEPSASLEPELKADAPTSHTTIELTVDVETVKLHLYDSGAFAEQDLKGHGIARFALNGSNLRMKQLSNGAGEAQVVLKSFTVSNTRPGSTKFRDFIPAAQHERNQFMLLYTTSGGSNNNALAVLTIDAPQIIFAIDPVFALAEFFTSGLPKSDEAAVVTQPEASTRDSHTVTQQGSSTDFRLDLHEVSIVVLEDDTDSESQAIKLGIDQIQVSQQGILALSVSKLGMSLLRMGKPSESVRFLDEFDATLTMDTRPTTAQQMTNLEIACKPIVFRASHRDINLISSIVNKAISLYNASQPPPSLGDKDVMQTRESHGTSGRNSKVTRSRNSGQPLGKAHLLTSKEQFTGSFDGFRLVLIGDMHEQPMLHLRVKPFNVNVRDWTGELKAQTTIALQIGYWNLTNSHWEPLIDPWTFTASNGGLHASLASRERLDINLSATFAELALSSLNTWNAEGENMMRRGRGSYAPYRIRNRSGSPIFIWADNDSNADTKDVAAVRIQNDETVDWRFDDWKTMREHVSNSSQHSIGVQFIGKGWEQVRTVPVDREGEFVFSLRPRTDRFPNRVLCEVKVVDNVKVVTIRSTYKIENRTLYPLEITLVNASGHPAYPLEKIAPGEDYALPIEAVMQTRVRIQPDQGFGYKWCSAIRWEDLVARQSFSIKCAHSDPHEAAFRFQASVQTDARDTAARRYPKITLRLCAPIELENLLPYNIQYRVYDKNADQNWRSYLRKGGVMPVHSVDLGHLVLLNIDVQDTDFKPSEFSIVNTDAHSDFEIEDHLTLRDLQDRKLQLRLNYIRYPESGGAFKVQIYAPYLLVNKTSMPFVVKSVRANRALGAQEMAGDYSPAKSSQRTAFLLSHGGESDHEFAFKFGESEWSKPLSFKAPAAESVLVIPSQKRKGEEVQTGITWTEGSGKYKLTKVITVAPRFIVKNNLSHPLAVREHGVGLSDKSILEPGKRLPLLSVRKGPSKLLTVAYPGVNAKWSPPLNIGDIGSVYLRLTEPEQSSGGILIRANVDVSGSTIFVTFNSAEEGYPIVIDNRSDYAFTFRQIVSWSLKIFTANYAERHVQASHPEDRIPQAEVYELAPHSQKPYVWDYPAAKDKKIVLVHQGRERVVDVMEIGDLVPWNLNLPSRRNDRVVSLDVRADGPRQILEISNYVEELSVYKPRPRSNSTATRQDSLSSTEAFEAVSDEVKPNLTFDIDFEGIGISLINKKLTEVVYMTLTQLKFEYSDSPVAQAVNLTCGSVQLDNQLHDAIYPVILQPTPIPKEANGVAGLPTIQSSLMWLKDQEHGVVFIKYCSVLLQALTIEADEDLLFSIYDLTQINGAWWEENAQDVLIDNLDDVAEPTKVAEGTNLYFEVLELQPIKLYLSFMRTERVSSDQKLSLRNPLAVVINAITMAVGNINDAPLEMNALAIKDMRLTPPELTSRILYHYRQDVLRQLYRILGSADFIGNPVGLFTNVSSGVADIFYEPFNGVVMHGNSELGIGIAKGAASFVKKTVFGVSDSFTKFTSSVGKGLSVATFDSEYQARRRLNQRRNKPRHAIYGVTAGGEALANSVASAMEGVVMKPIEGAESEGALGFFKGVGKGIVGSAVTKPVVGVFDLASNVSEGIRNTTTVFDNPERDRARLVRLGHCPSQYHILSATQPRHIPPDGVLRPYSAREAMGQYWLRDLENGMFRNESYVAHIVSPGGETIILLTTNKVLSVAAKRLRLDWELPFAQVAGVTVEDNGIRFQHKAGKEQDKFVYIPDKSSQSWFFGEIASVVKAHNARRRMDG</sequence>
<dbReference type="GO" id="GO:0007005">
    <property type="term" value="P:mitochondrion organization"/>
    <property type="evidence" value="ECO:0007669"/>
    <property type="project" value="TreeGrafter"/>
</dbReference>
<dbReference type="GO" id="GO:0045324">
    <property type="term" value="P:late endosome to vacuole transport"/>
    <property type="evidence" value="ECO:0007669"/>
    <property type="project" value="TreeGrafter"/>
</dbReference>
<feature type="compositionally biased region" description="Basic and acidic residues" evidence="4">
    <location>
        <begin position="1687"/>
        <end position="1698"/>
    </location>
</feature>
<dbReference type="GO" id="GO:0045053">
    <property type="term" value="P:protein retention in Golgi apparatus"/>
    <property type="evidence" value="ECO:0007669"/>
    <property type="project" value="TreeGrafter"/>
</dbReference>
<dbReference type="OrthoDB" id="428159at2759"/>
<dbReference type="Pfam" id="PF12624">
    <property type="entry name" value="VPS13_N"/>
    <property type="match status" value="1"/>
</dbReference>
<evidence type="ECO:0000256" key="2">
    <source>
        <dbReference type="ARBA" id="ARBA00022448"/>
    </source>
</evidence>
<dbReference type="OMA" id="SGWRPIR"/>
<dbReference type="GO" id="GO:0006623">
    <property type="term" value="P:protein targeting to vacuole"/>
    <property type="evidence" value="ECO:0007669"/>
    <property type="project" value="TreeGrafter"/>
</dbReference>
<keyword evidence="10" id="KW-1185">Reference proteome</keyword>
<dbReference type="FunCoup" id="D8PQ68">
    <property type="interactions" value="238"/>
</dbReference>
<dbReference type="PANTHER" id="PTHR16166">
    <property type="entry name" value="VACUOLAR PROTEIN SORTING-ASSOCIATED PROTEIN VPS13"/>
    <property type="match status" value="1"/>
</dbReference>
<dbReference type="InParanoid" id="D8PQ68"/>
<reference evidence="9 10" key="1">
    <citation type="journal article" date="2010" name="Nat. Biotechnol.">
        <title>Genome sequence of the model mushroom Schizophyllum commune.</title>
        <authorList>
            <person name="Ohm R.A."/>
            <person name="de Jong J.F."/>
            <person name="Lugones L.G."/>
            <person name="Aerts A."/>
            <person name="Kothe E."/>
            <person name="Stajich J.E."/>
            <person name="de Vries R.P."/>
            <person name="Record E."/>
            <person name="Levasseur A."/>
            <person name="Baker S.E."/>
            <person name="Bartholomew K.A."/>
            <person name="Coutinho P.M."/>
            <person name="Erdmann S."/>
            <person name="Fowler T.J."/>
            <person name="Gathman A.C."/>
            <person name="Lombard V."/>
            <person name="Henrissat B."/>
            <person name="Knabe N."/>
            <person name="Kuees U."/>
            <person name="Lilly W.W."/>
            <person name="Lindquist E."/>
            <person name="Lucas S."/>
            <person name="Magnuson J.K."/>
            <person name="Piumi F."/>
            <person name="Raudaskoski M."/>
            <person name="Salamov A."/>
            <person name="Schmutz J."/>
            <person name="Schwarze F.W.M.R."/>
            <person name="vanKuyk P.A."/>
            <person name="Horton J.S."/>
            <person name="Grigoriev I.V."/>
            <person name="Woesten H.A.B."/>
        </authorList>
    </citation>
    <scope>NUCLEOTIDE SEQUENCE [LARGE SCALE GENOMIC DNA]</scope>
    <source>
        <strain evidence="10">H4-8 / FGSC 9210</strain>
    </source>
</reference>
<evidence type="ECO:0000259" key="7">
    <source>
        <dbReference type="Pfam" id="PF25036"/>
    </source>
</evidence>
<feature type="region of interest" description="Disordered" evidence="4">
    <location>
        <begin position="1054"/>
        <end position="1074"/>
    </location>
</feature>
<keyword evidence="2" id="KW-0813">Transport</keyword>